<dbReference type="PANTHER" id="PTHR43096">
    <property type="entry name" value="DNAJ HOMOLOG 1, MITOCHONDRIAL-RELATED"/>
    <property type="match status" value="1"/>
</dbReference>
<dbReference type="InterPro" id="IPR036869">
    <property type="entry name" value="J_dom_sf"/>
</dbReference>
<feature type="domain" description="J" evidence="2">
    <location>
        <begin position="9"/>
        <end position="72"/>
    </location>
</feature>
<keyword evidence="1" id="KW-0143">Chaperone</keyword>
<comment type="caution">
    <text evidence="3">The sequence shown here is derived from an EMBL/GenBank/DDBJ whole genome shotgun (WGS) entry which is preliminary data.</text>
</comment>
<dbReference type="SUPFAM" id="SSF46565">
    <property type="entry name" value="Chaperone J-domain"/>
    <property type="match status" value="1"/>
</dbReference>
<reference evidence="3 4" key="1">
    <citation type="submission" date="2019-12" db="EMBL/GenBank/DDBJ databases">
        <title>Genomic-based taxomic classification of the family Erythrobacteraceae.</title>
        <authorList>
            <person name="Xu L."/>
        </authorList>
    </citation>
    <scope>NUCLEOTIDE SEQUENCE [LARGE SCALE GENOMIC DNA]</scope>
    <source>
        <strain evidence="3 4">DSM 16225</strain>
    </source>
</reference>
<dbReference type="SMART" id="SM00271">
    <property type="entry name" value="DnaJ"/>
    <property type="match status" value="1"/>
</dbReference>
<evidence type="ECO:0000313" key="4">
    <source>
        <dbReference type="Proteomes" id="UP000444185"/>
    </source>
</evidence>
<dbReference type="Gene3D" id="1.10.287.110">
    <property type="entry name" value="DnaJ domain"/>
    <property type="match status" value="1"/>
</dbReference>
<dbReference type="GO" id="GO:0042026">
    <property type="term" value="P:protein refolding"/>
    <property type="evidence" value="ECO:0007669"/>
    <property type="project" value="TreeGrafter"/>
</dbReference>
<dbReference type="CDD" id="cd06257">
    <property type="entry name" value="DnaJ"/>
    <property type="match status" value="1"/>
</dbReference>
<dbReference type="OrthoDB" id="9779889at2"/>
<accession>A0A844XVE9</accession>
<name>A0A844XVE9_9SPHN</name>
<dbReference type="PROSITE" id="PS50076">
    <property type="entry name" value="DNAJ_2"/>
    <property type="match status" value="1"/>
</dbReference>
<proteinExistence type="predicted"/>
<dbReference type="GO" id="GO:0005737">
    <property type="term" value="C:cytoplasm"/>
    <property type="evidence" value="ECO:0007669"/>
    <property type="project" value="TreeGrafter"/>
</dbReference>
<dbReference type="GO" id="GO:0051082">
    <property type="term" value="F:unfolded protein binding"/>
    <property type="evidence" value="ECO:0007669"/>
    <property type="project" value="TreeGrafter"/>
</dbReference>
<dbReference type="Pfam" id="PF00226">
    <property type="entry name" value="DnaJ"/>
    <property type="match status" value="1"/>
</dbReference>
<dbReference type="AlphaFoldDB" id="A0A844XVE9"/>
<keyword evidence="4" id="KW-1185">Reference proteome</keyword>
<dbReference type="InterPro" id="IPR001623">
    <property type="entry name" value="DnaJ_domain"/>
</dbReference>
<dbReference type="EMBL" id="WTYF01000003">
    <property type="protein sequence ID" value="MXO50045.1"/>
    <property type="molecule type" value="Genomic_DNA"/>
</dbReference>
<dbReference type="Proteomes" id="UP000444185">
    <property type="component" value="Unassembled WGS sequence"/>
</dbReference>
<gene>
    <name evidence="3" type="ORF">GRI42_01855</name>
</gene>
<evidence type="ECO:0000313" key="3">
    <source>
        <dbReference type="EMBL" id="MXO50045.1"/>
    </source>
</evidence>
<sequence>MDSGQEFVDYYALLQVNPTCDAKMLEKAYRYSAQMYHPDHTDTADVDKFQEIIAAYSVLRNPEKRAEYDRVYREHNKGAFFAFPANEAAQINEESAIEDAEAHEKILFHLYKQRRENATDPGVMGYYLQRMLDCSDENFEFHAWYLKSKGYIEITQEGKLAITIDGVDHVISMSRTAEAEKLLIAQAKTGTDEAA</sequence>
<dbReference type="PRINTS" id="PR00625">
    <property type="entry name" value="JDOMAIN"/>
</dbReference>
<evidence type="ECO:0000259" key="2">
    <source>
        <dbReference type="PROSITE" id="PS50076"/>
    </source>
</evidence>
<evidence type="ECO:0000256" key="1">
    <source>
        <dbReference type="ARBA" id="ARBA00023186"/>
    </source>
</evidence>
<protein>
    <submittedName>
        <fullName evidence="3">DnaJ domain-containing protein</fullName>
    </submittedName>
</protein>
<dbReference type="RefSeq" id="WP_160606362.1">
    <property type="nucleotide sequence ID" value="NZ_JAHVHS010000003.1"/>
</dbReference>
<organism evidence="3 4">
    <name type="scientific">Qipengyuania gaetbuli</name>
    <dbReference type="NCBI Taxonomy" id="266952"/>
    <lineage>
        <taxon>Bacteria</taxon>
        <taxon>Pseudomonadati</taxon>
        <taxon>Pseudomonadota</taxon>
        <taxon>Alphaproteobacteria</taxon>
        <taxon>Sphingomonadales</taxon>
        <taxon>Erythrobacteraceae</taxon>
        <taxon>Qipengyuania</taxon>
    </lineage>
</organism>
<dbReference type="PANTHER" id="PTHR43096:SF52">
    <property type="entry name" value="DNAJ HOMOLOG 1, MITOCHONDRIAL-RELATED"/>
    <property type="match status" value="1"/>
</dbReference>